<sequence>MPSPEGSVSSKVGLTKVTIDYFRPKVKGRKIFGEGGDYLEQYGNIWRTGANSGSKITLSTDVEIAGKKVPAGEYLIFTIPGKDEWKFMLYSDLNIGGNTSAYKEENEVVRASVKPTKLAEKVETLTFNIADISEDNTTANIQMAWDDVSIKVPVKVTFDDVVMKDIAAKTKVNPNNYIAAANYYYTTGKDLNQALEWVNMYLAEGENSKQFWNVHLKAQILAKMGKKKEAIEAAKKSMELAKNFEAGDFGYIKRNEDLITSLK</sequence>
<evidence type="ECO:0000313" key="2">
    <source>
        <dbReference type="Proteomes" id="UP000011135"/>
    </source>
</evidence>
<name>L8JTH4_9BACT</name>
<dbReference type="Pfam" id="PF11138">
    <property type="entry name" value="DUF2911"/>
    <property type="match status" value="1"/>
</dbReference>
<dbReference type="InterPro" id="IPR011990">
    <property type="entry name" value="TPR-like_helical_dom_sf"/>
</dbReference>
<dbReference type="InterPro" id="IPR021314">
    <property type="entry name" value="DUF2911"/>
</dbReference>
<dbReference type="eggNOG" id="COG0457">
    <property type="taxonomic scope" value="Bacteria"/>
</dbReference>
<dbReference type="AlphaFoldDB" id="L8JTH4"/>
<evidence type="ECO:0000313" key="1">
    <source>
        <dbReference type="EMBL" id="ELR70799.1"/>
    </source>
</evidence>
<organism evidence="1 2">
    <name type="scientific">Fulvivirga imtechensis AK7</name>
    <dbReference type="NCBI Taxonomy" id="1237149"/>
    <lineage>
        <taxon>Bacteria</taxon>
        <taxon>Pseudomonadati</taxon>
        <taxon>Bacteroidota</taxon>
        <taxon>Cytophagia</taxon>
        <taxon>Cytophagales</taxon>
        <taxon>Fulvivirgaceae</taxon>
        <taxon>Fulvivirga</taxon>
    </lineage>
</organism>
<dbReference type="Proteomes" id="UP000011135">
    <property type="component" value="Unassembled WGS sequence"/>
</dbReference>
<protein>
    <recommendedName>
        <fullName evidence="3">DUF2911 domain-containing protein</fullName>
    </recommendedName>
</protein>
<keyword evidence="2" id="KW-1185">Reference proteome</keyword>
<comment type="caution">
    <text evidence="1">The sequence shown here is derived from an EMBL/GenBank/DDBJ whole genome shotgun (WGS) entry which is preliminary data.</text>
</comment>
<evidence type="ECO:0008006" key="3">
    <source>
        <dbReference type="Google" id="ProtNLM"/>
    </source>
</evidence>
<dbReference type="PATRIC" id="fig|1237149.3.peg.3168"/>
<dbReference type="STRING" id="1237149.C900_03407"/>
<dbReference type="SUPFAM" id="SSF81901">
    <property type="entry name" value="HCP-like"/>
    <property type="match status" value="1"/>
</dbReference>
<dbReference type="Gene3D" id="1.25.40.10">
    <property type="entry name" value="Tetratricopeptide repeat domain"/>
    <property type="match status" value="1"/>
</dbReference>
<dbReference type="EMBL" id="AMZN01000049">
    <property type="protein sequence ID" value="ELR70799.1"/>
    <property type="molecule type" value="Genomic_DNA"/>
</dbReference>
<reference evidence="1 2" key="1">
    <citation type="submission" date="2012-12" db="EMBL/GenBank/DDBJ databases">
        <title>Genome assembly of Fulvivirga imtechensis AK7.</title>
        <authorList>
            <person name="Nupur N."/>
            <person name="Khatri I."/>
            <person name="Kumar R."/>
            <person name="Subramanian S."/>
            <person name="Pinnaka A."/>
        </authorList>
    </citation>
    <scope>NUCLEOTIDE SEQUENCE [LARGE SCALE GENOMIC DNA]</scope>
    <source>
        <strain evidence="1 2">AK7</strain>
    </source>
</reference>
<accession>L8JTH4</accession>
<gene>
    <name evidence="1" type="ORF">C900_03407</name>
</gene>
<proteinExistence type="predicted"/>